<accession>A0ABR1VB35</accession>
<gene>
    <name evidence="1" type="ORF">PG996_007525</name>
</gene>
<dbReference type="Proteomes" id="UP001446871">
    <property type="component" value="Unassembled WGS sequence"/>
</dbReference>
<proteinExistence type="predicted"/>
<evidence type="ECO:0000313" key="1">
    <source>
        <dbReference type="EMBL" id="KAK8068413.1"/>
    </source>
</evidence>
<dbReference type="EMBL" id="JAQQWM010000004">
    <property type="protein sequence ID" value="KAK8068413.1"/>
    <property type="molecule type" value="Genomic_DNA"/>
</dbReference>
<organism evidence="1 2">
    <name type="scientific">Apiospora saccharicola</name>
    <dbReference type="NCBI Taxonomy" id="335842"/>
    <lineage>
        <taxon>Eukaryota</taxon>
        <taxon>Fungi</taxon>
        <taxon>Dikarya</taxon>
        <taxon>Ascomycota</taxon>
        <taxon>Pezizomycotina</taxon>
        <taxon>Sordariomycetes</taxon>
        <taxon>Xylariomycetidae</taxon>
        <taxon>Amphisphaeriales</taxon>
        <taxon>Apiosporaceae</taxon>
        <taxon>Apiospora</taxon>
    </lineage>
</organism>
<comment type="caution">
    <text evidence="1">The sequence shown here is derived from an EMBL/GenBank/DDBJ whole genome shotgun (WGS) entry which is preliminary data.</text>
</comment>
<sequence>MARDGHLNKVLEQNHPYLKGYKPLCQKHAILKQKDSPSNASTESTNHLPKQTLTLLTGGLEHYYHKVDALLASASYRLTSIYSKNKEEPVPRIGRRELGTRLSPPATWSIKPPSFLAWSASLEVFSINNLETEGVRNTIKHLKGLTIVIQPYHVVPSSSYRYLELGFRFPRAETIGPVRSGRANPSENEHYSLKLGLADRPTRGPSWSYPLLSSVLQHNKKKLEVVGRLVERVKKIFKRGKNSWTSIR</sequence>
<keyword evidence="2" id="KW-1185">Reference proteome</keyword>
<name>A0ABR1VB35_9PEZI</name>
<protein>
    <submittedName>
        <fullName evidence="1">Uncharacterized protein</fullName>
    </submittedName>
</protein>
<evidence type="ECO:0000313" key="2">
    <source>
        <dbReference type="Proteomes" id="UP001446871"/>
    </source>
</evidence>
<reference evidence="1 2" key="1">
    <citation type="submission" date="2023-01" db="EMBL/GenBank/DDBJ databases">
        <title>Analysis of 21 Apiospora genomes using comparative genomics revels a genus with tremendous synthesis potential of carbohydrate active enzymes and secondary metabolites.</title>
        <authorList>
            <person name="Sorensen T."/>
        </authorList>
    </citation>
    <scope>NUCLEOTIDE SEQUENCE [LARGE SCALE GENOMIC DNA]</scope>
    <source>
        <strain evidence="1 2">CBS 83171</strain>
    </source>
</reference>